<dbReference type="PANTHER" id="PTHR43309">
    <property type="entry name" value="5-OXOPROLINASE SUBUNIT C"/>
    <property type="match status" value="1"/>
</dbReference>
<protein>
    <submittedName>
        <fullName evidence="5">Biotin-dependent carboxyltransferase family protein</fullName>
    </submittedName>
</protein>
<evidence type="ECO:0000259" key="4">
    <source>
        <dbReference type="SMART" id="SM00797"/>
    </source>
</evidence>
<dbReference type="SUPFAM" id="SSF50891">
    <property type="entry name" value="Cyclophilin-like"/>
    <property type="match status" value="1"/>
</dbReference>
<dbReference type="SMART" id="SM00797">
    <property type="entry name" value="AHS2"/>
    <property type="match status" value="1"/>
</dbReference>
<name>A0ABU9VNQ8_9BACI</name>
<dbReference type="RefSeq" id="WP_343131195.1">
    <property type="nucleotide sequence ID" value="NZ_JBCITK010000001.1"/>
</dbReference>
<dbReference type="EMBL" id="JBCITK010000001">
    <property type="protein sequence ID" value="MEN0644516.1"/>
    <property type="molecule type" value="Genomic_DNA"/>
</dbReference>
<organism evidence="5 6">
    <name type="scientific">Alkalicoccobacillus gibsonii</name>
    <dbReference type="NCBI Taxonomy" id="79881"/>
    <lineage>
        <taxon>Bacteria</taxon>
        <taxon>Bacillati</taxon>
        <taxon>Bacillota</taxon>
        <taxon>Bacilli</taxon>
        <taxon>Bacillales</taxon>
        <taxon>Bacillaceae</taxon>
        <taxon>Alkalicoccobacillus</taxon>
    </lineage>
</organism>
<feature type="domain" description="Carboxyltransferase" evidence="4">
    <location>
        <begin position="24"/>
        <end position="317"/>
    </location>
</feature>
<keyword evidence="3" id="KW-0067">ATP-binding</keyword>
<dbReference type="Gene3D" id="2.40.100.10">
    <property type="entry name" value="Cyclophilin-like"/>
    <property type="match status" value="1"/>
</dbReference>
<evidence type="ECO:0000256" key="3">
    <source>
        <dbReference type="ARBA" id="ARBA00022840"/>
    </source>
</evidence>
<evidence type="ECO:0000313" key="5">
    <source>
        <dbReference type="EMBL" id="MEN0644516.1"/>
    </source>
</evidence>
<evidence type="ECO:0000256" key="2">
    <source>
        <dbReference type="ARBA" id="ARBA00022801"/>
    </source>
</evidence>
<dbReference type="PANTHER" id="PTHR43309:SF5">
    <property type="entry name" value="5-OXOPROLINASE SUBUNIT C"/>
    <property type="match status" value="1"/>
</dbReference>
<dbReference type="Proteomes" id="UP001418796">
    <property type="component" value="Unassembled WGS sequence"/>
</dbReference>
<gene>
    <name evidence="5" type="ORF">MKY91_15290</name>
</gene>
<reference evidence="5 6" key="1">
    <citation type="submission" date="2024-03" db="EMBL/GenBank/DDBJ databases">
        <title>Bacilli Hybrid Assemblies.</title>
        <authorList>
            <person name="Kovac J."/>
        </authorList>
    </citation>
    <scope>NUCLEOTIDE SEQUENCE [LARGE SCALE GENOMIC DNA]</scope>
    <source>
        <strain evidence="5 6">FSL R7-0666</strain>
    </source>
</reference>
<dbReference type="Pfam" id="PF02626">
    <property type="entry name" value="CT_A_B"/>
    <property type="match status" value="1"/>
</dbReference>
<comment type="caution">
    <text evidence="5">The sequence shown here is derived from an EMBL/GenBank/DDBJ whole genome shotgun (WGS) entry which is preliminary data.</text>
</comment>
<dbReference type="NCBIfam" id="TIGR00724">
    <property type="entry name" value="urea_amlyse_rel"/>
    <property type="match status" value="1"/>
</dbReference>
<dbReference type="InterPro" id="IPR029000">
    <property type="entry name" value="Cyclophilin-like_dom_sf"/>
</dbReference>
<keyword evidence="6" id="KW-1185">Reference proteome</keyword>
<keyword evidence="2" id="KW-0378">Hydrolase</keyword>
<keyword evidence="1" id="KW-0547">Nucleotide-binding</keyword>
<sequence length="330" mass="36393">MSIHVMKPGMQTTIQDLGRYGYMNQGVSVTGAMDSKSLRVANLLVGNDEGEACLEMTLTGPSLSFDEDLLIAVAGGGMIPVLNGKRRSLHTPLFVPKGSYLHFEPIRKGCRAYLSVAGGFNVPVQLGSKSTYIRAKMGGLDGRALEKGDVLDLLPMSDHANKLVQRLAEDQKPLHWRVAQTIESTTDQPHLIRVIKGSHFDRFTTESQKIFLEKPFQLSTQSDRMGYRLETEESIELADSFELLSEAVALGTVQLPPSGKPIILLADRQSTGGYPRIAQVMLVDIPKLAQMRPGEWIQFTEVSLQEAEQVYLQSEKELAEIKVAIQLKGI</sequence>
<evidence type="ECO:0000313" key="6">
    <source>
        <dbReference type="Proteomes" id="UP001418796"/>
    </source>
</evidence>
<dbReference type="InterPro" id="IPR003778">
    <property type="entry name" value="CT_A_B"/>
</dbReference>
<evidence type="ECO:0000256" key="1">
    <source>
        <dbReference type="ARBA" id="ARBA00022741"/>
    </source>
</evidence>
<proteinExistence type="predicted"/>
<accession>A0ABU9VNQ8</accession>
<dbReference type="InterPro" id="IPR052708">
    <property type="entry name" value="PxpC"/>
</dbReference>